<protein>
    <submittedName>
        <fullName evidence="9">Glycosyltransferase 87 family protein</fullName>
    </submittedName>
</protein>
<evidence type="ECO:0000256" key="5">
    <source>
        <dbReference type="ARBA" id="ARBA00022989"/>
    </source>
</evidence>
<evidence type="ECO:0000256" key="4">
    <source>
        <dbReference type="ARBA" id="ARBA00022692"/>
    </source>
</evidence>
<gene>
    <name evidence="9" type="ORF">RVF87_15610</name>
</gene>
<evidence type="ECO:0000256" key="8">
    <source>
        <dbReference type="SAM" id="Phobius"/>
    </source>
</evidence>
<proteinExistence type="inferred from homology"/>
<dbReference type="InterPro" id="IPR018584">
    <property type="entry name" value="GT87"/>
</dbReference>
<feature type="transmembrane region" description="Helical" evidence="8">
    <location>
        <begin position="114"/>
        <end position="138"/>
    </location>
</feature>
<feature type="transmembrane region" description="Helical" evidence="8">
    <location>
        <begin position="144"/>
        <end position="162"/>
    </location>
</feature>
<comment type="similarity">
    <text evidence="7">Belongs to the glycosyltransferase 87 family.</text>
</comment>
<keyword evidence="2" id="KW-1003">Cell membrane</keyword>
<feature type="transmembrane region" description="Helical" evidence="8">
    <location>
        <begin position="23"/>
        <end position="43"/>
    </location>
</feature>
<sequence length="443" mass="47940">MSSAPGQAPPRLHRRLSAWRPGIAAKTTVLIVFTASAVLQIFGVPFTSSFGTRTRFDMDVYRIGGQIWHQGLSLYADGSLPFTSDGIWLPFTYPPFAALLFTPLGALSLPVTSIGISFVTAVLLIYVTKLSLALLNIGARENRWWLAIALSVVTIWFNPFWMTLGFGQINVVLMAAIMTDVFVLHRRASVDGPSAARWGQGVLIGLASAVKLTPLVFLGVFFVAGRFRAVITGLTTFAGAAAIGWIWMPADSRTYWTDTLFHTARIGQPEGRINQNLNAAWLRVFGDGQTASAWWIGSSLAVTVLALLAARAWRPVDAFAPGPMTGRVSALGVTCIVAVWGLLISPTTWAHHWVWCIPALLLCVTLGHRAVVGSARTAYYALAATGAVIFAIGPFQLLPPIEDGWAFWQHLVGNAFSLWGIAFLVTLWLLPDRPGAADEPVGE</sequence>
<feature type="transmembrane region" description="Helical" evidence="8">
    <location>
        <begin position="379"/>
        <end position="399"/>
    </location>
</feature>
<dbReference type="Pfam" id="PF09594">
    <property type="entry name" value="GT87"/>
    <property type="match status" value="1"/>
</dbReference>
<keyword evidence="4 8" id="KW-0812">Transmembrane</keyword>
<dbReference type="RefSeq" id="WP_066162778.1">
    <property type="nucleotide sequence ID" value="NZ_CP136137.1"/>
</dbReference>
<comment type="subcellular location">
    <subcellularLocation>
        <location evidence="1">Cell membrane</location>
        <topology evidence="1">Multi-pass membrane protein</topology>
    </subcellularLocation>
</comment>
<feature type="transmembrane region" description="Helical" evidence="8">
    <location>
        <begin position="411"/>
        <end position="430"/>
    </location>
</feature>
<accession>A0ABZ2TYD9</accession>
<organism evidence="9 10">
    <name type="scientific">Gordonia hydrophobica</name>
    <dbReference type="NCBI Taxonomy" id="40516"/>
    <lineage>
        <taxon>Bacteria</taxon>
        <taxon>Bacillati</taxon>
        <taxon>Actinomycetota</taxon>
        <taxon>Actinomycetes</taxon>
        <taxon>Mycobacteriales</taxon>
        <taxon>Gordoniaceae</taxon>
        <taxon>Gordonia</taxon>
    </lineage>
</organism>
<feature type="transmembrane region" description="Helical" evidence="8">
    <location>
        <begin position="325"/>
        <end position="343"/>
    </location>
</feature>
<reference evidence="9 10" key="1">
    <citation type="journal article" date="2023" name="Virus Evol.">
        <title>Computational host range prediction-The good, the bad, and the ugly.</title>
        <authorList>
            <person name="Howell A.A."/>
            <person name="Versoza C.J."/>
            <person name="Pfeifer S.P."/>
        </authorList>
    </citation>
    <scope>NUCLEOTIDE SEQUENCE [LARGE SCALE GENOMIC DNA]</scope>
    <source>
        <strain evidence="9 10">1610/1b</strain>
    </source>
</reference>
<evidence type="ECO:0000256" key="3">
    <source>
        <dbReference type="ARBA" id="ARBA00022679"/>
    </source>
</evidence>
<keyword evidence="6 8" id="KW-0472">Membrane</keyword>
<dbReference type="Proteomes" id="UP001479933">
    <property type="component" value="Chromosome"/>
</dbReference>
<evidence type="ECO:0000313" key="9">
    <source>
        <dbReference type="EMBL" id="WYY06483.1"/>
    </source>
</evidence>
<dbReference type="EMBL" id="CP136137">
    <property type="protein sequence ID" value="WYY06483.1"/>
    <property type="molecule type" value="Genomic_DNA"/>
</dbReference>
<evidence type="ECO:0000256" key="1">
    <source>
        <dbReference type="ARBA" id="ARBA00004651"/>
    </source>
</evidence>
<evidence type="ECO:0000256" key="7">
    <source>
        <dbReference type="ARBA" id="ARBA00024033"/>
    </source>
</evidence>
<feature type="transmembrane region" description="Helical" evidence="8">
    <location>
        <begin position="198"/>
        <end position="222"/>
    </location>
</feature>
<keyword evidence="5 8" id="KW-1133">Transmembrane helix</keyword>
<keyword evidence="10" id="KW-1185">Reference proteome</keyword>
<evidence type="ECO:0000313" key="10">
    <source>
        <dbReference type="Proteomes" id="UP001479933"/>
    </source>
</evidence>
<feature type="transmembrane region" description="Helical" evidence="8">
    <location>
        <begin position="229"/>
        <end position="248"/>
    </location>
</feature>
<keyword evidence="3" id="KW-0808">Transferase</keyword>
<feature type="transmembrane region" description="Helical" evidence="8">
    <location>
        <begin position="293"/>
        <end position="313"/>
    </location>
</feature>
<evidence type="ECO:0000256" key="2">
    <source>
        <dbReference type="ARBA" id="ARBA00022475"/>
    </source>
</evidence>
<evidence type="ECO:0000256" key="6">
    <source>
        <dbReference type="ARBA" id="ARBA00023136"/>
    </source>
</evidence>
<feature type="transmembrane region" description="Helical" evidence="8">
    <location>
        <begin position="349"/>
        <end position="367"/>
    </location>
</feature>
<name>A0ABZ2TYD9_9ACTN</name>